<dbReference type="GO" id="GO:0098797">
    <property type="term" value="C:plasma membrane protein complex"/>
    <property type="evidence" value="ECO:0007669"/>
    <property type="project" value="TreeGrafter"/>
</dbReference>
<comment type="subcellular location">
    <subcellularLocation>
        <location evidence="1">Cell inner membrane</location>
        <topology evidence="1">Single-pass membrane protein</topology>
        <orientation evidence="1">Periplasmic side</orientation>
    </subcellularLocation>
    <subcellularLocation>
        <location evidence="10">Cell outer membrane</location>
        <topology evidence="10">Multi-pass membrane protein</topology>
    </subcellularLocation>
</comment>
<dbReference type="GO" id="GO:0015031">
    <property type="term" value="P:protein transport"/>
    <property type="evidence" value="ECO:0007669"/>
    <property type="project" value="UniProtKB-KW"/>
</dbReference>
<dbReference type="InterPro" id="IPR039426">
    <property type="entry name" value="TonB-dep_rcpt-like"/>
</dbReference>
<evidence type="ECO:0000256" key="1">
    <source>
        <dbReference type="ARBA" id="ARBA00004383"/>
    </source>
</evidence>
<dbReference type="GO" id="GO:0009279">
    <property type="term" value="C:cell outer membrane"/>
    <property type="evidence" value="ECO:0007669"/>
    <property type="project" value="UniProtKB-SubCell"/>
</dbReference>
<evidence type="ECO:0000256" key="8">
    <source>
        <dbReference type="ARBA" id="ARBA00022989"/>
    </source>
</evidence>
<accession>A0A4R6IH09</accession>
<dbReference type="InterPro" id="IPR037066">
    <property type="entry name" value="Plug_dom_sf"/>
</dbReference>
<feature type="domain" description="TonB C-terminal" evidence="12">
    <location>
        <begin position="367"/>
        <end position="463"/>
    </location>
</feature>
<dbReference type="PROSITE" id="PS52015">
    <property type="entry name" value="TONB_CTD"/>
    <property type="match status" value="1"/>
</dbReference>
<dbReference type="RefSeq" id="WP_133556040.1">
    <property type="nucleotide sequence ID" value="NZ_SNWM01000003.1"/>
</dbReference>
<dbReference type="Pfam" id="PF05569">
    <property type="entry name" value="Peptidase_M56"/>
    <property type="match status" value="1"/>
</dbReference>
<organism evidence="13 14">
    <name type="scientific">Pedobacter duraquae</name>
    <dbReference type="NCBI Taxonomy" id="425511"/>
    <lineage>
        <taxon>Bacteria</taxon>
        <taxon>Pseudomonadati</taxon>
        <taxon>Bacteroidota</taxon>
        <taxon>Sphingobacteriia</taxon>
        <taxon>Sphingobacteriales</taxon>
        <taxon>Sphingobacteriaceae</taxon>
        <taxon>Pedobacter</taxon>
    </lineage>
</organism>
<evidence type="ECO:0000256" key="4">
    <source>
        <dbReference type="ARBA" id="ARBA00022475"/>
    </source>
</evidence>
<keyword evidence="9 10" id="KW-0472">Membrane</keyword>
<dbReference type="AlphaFoldDB" id="A0A4R6IH09"/>
<evidence type="ECO:0000256" key="10">
    <source>
        <dbReference type="PROSITE-ProRule" id="PRU01360"/>
    </source>
</evidence>
<dbReference type="Pfam" id="PF03544">
    <property type="entry name" value="TonB_C"/>
    <property type="match status" value="1"/>
</dbReference>
<evidence type="ECO:0000256" key="2">
    <source>
        <dbReference type="ARBA" id="ARBA00006555"/>
    </source>
</evidence>
<dbReference type="PANTHER" id="PTHR33446:SF2">
    <property type="entry name" value="PROTEIN TONB"/>
    <property type="match status" value="1"/>
</dbReference>
<feature type="transmembrane region" description="Helical" evidence="11">
    <location>
        <begin position="163"/>
        <end position="182"/>
    </location>
</feature>
<keyword evidence="14" id="KW-1185">Reference proteome</keyword>
<gene>
    <name evidence="13" type="ORF">CLV32_2597</name>
</gene>
<evidence type="ECO:0000256" key="7">
    <source>
        <dbReference type="ARBA" id="ARBA00022927"/>
    </source>
</evidence>
<keyword evidence="10" id="KW-0998">Cell outer membrane</keyword>
<dbReference type="InterPro" id="IPR051045">
    <property type="entry name" value="TonB-dependent_transducer"/>
</dbReference>
<dbReference type="PANTHER" id="PTHR33446">
    <property type="entry name" value="PROTEIN TONB-RELATED"/>
    <property type="match status" value="1"/>
</dbReference>
<comment type="similarity">
    <text evidence="10">Belongs to the TonB-dependent receptor family.</text>
</comment>
<dbReference type="GO" id="GO:0055085">
    <property type="term" value="P:transmembrane transport"/>
    <property type="evidence" value="ECO:0007669"/>
    <property type="project" value="InterPro"/>
</dbReference>
<feature type="transmembrane region" description="Helical" evidence="11">
    <location>
        <begin position="37"/>
        <end position="57"/>
    </location>
</feature>
<dbReference type="Proteomes" id="UP000295499">
    <property type="component" value="Unassembled WGS sequence"/>
</dbReference>
<feature type="transmembrane region" description="Helical" evidence="11">
    <location>
        <begin position="87"/>
        <end position="111"/>
    </location>
</feature>
<evidence type="ECO:0000256" key="5">
    <source>
        <dbReference type="ARBA" id="ARBA00022519"/>
    </source>
</evidence>
<sequence length="559" mass="62902">MSWAHYLLQANLYLIVFFIFYKLFLEGETYFKLNRSYLIAAGVFSLIIPFIRLEWFFRQPVTQKISAGVGQLTILISGGGNETTQEYINWGNIVVFIYITGALFFLGRFMLQLLSIKKIFNRFNPGSAFTFFGKKSIDPNLPGQDTINAHEHIHIQQLHTADILFFEIIGIVTWFNPVIYFYKHAVKNIHEYLADDAAAAYIGDKEAYAMLLLSKAFGVNPSAITNSFFNKSLIKKRIIMLHKEKSRKTAILKYGLFVPLFSAMLILSSATLRRNEDILNVTKQIPLNSPMQAFKEVLINESTPKPSATDTVTKELNKPQIQHGYATVQAEPDLKNSDLRSVEISRDTIADDIHNFSELDVVPSFPGGMRKFYAYVAKNIKYPTEAVQNNVEGRVILSFTVEKNGELTNIQVDRKAGSGLDEEAVRVLQASPFWTPGKMNDELVRVKYNIPISFVLNTEPAPVKKDPVIEKMTVTASTMQGIASVQVDGKPIKDDVLFIVDGQKSSQAVLKKINSNKIESISVIKNQTAVLLYGAEAKNGVVLVKMKKNTDDNQDSWLK</sequence>
<dbReference type="NCBIfam" id="TIGR01352">
    <property type="entry name" value="tonB_Cterm"/>
    <property type="match status" value="1"/>
</dbReference>
<proteinExistence type="inferred from homology"/>
<name>A0A4R6IH09_9SPHI</name>
<dbReference type="SUPFAM" id="SSF74653">
    <property type="entry name" value="TolA/TonB C-terminal domain"/>
    <property type="match status" value="1"/>
</dbReference>
<dbReference type="EMBL" id="SNWM01000003">
    <property type="protein sequence ID" value="TDO21492.1"/>
    <property type="molecule type" value="Genomic_DNA"/>
</dbReference>
<keyword evidence="7" id="KW-0653">Protein transport</keyword>
<dbReference type="InterPro" id="IPR006260">
    <property type="entry name" value="TonB/TolA_C"/>
</dbReference>
<comment type="similarity">
    <text evidence="2">Belongs to the TonB family.</text>
</comment>
<dbReference type="Gene3D" id="2.170.130.10">
    <property type="entry name" value="TonB-dependent receptor, plug domain"/>
    <property type="match status" value="1"/>
</dbReference>
<keyword evidence="6 10" id="KW-0812">Transmembrane</keyword>
<dbReference type="OrthoDB" id="649093at2"/>
<keyword evidence="3 10" id="KW-0813">Transport</keyword>
<feature type="transmembrane region" description="Helical" evidence="11">
    <location>
        <begin position="207"/>
        <end position="229"/>
    </location>
</feature>
<dbReference type="Gene3D" id="3.30.1150.10">
    <property type="match status" value="1"/>
</dbReference>
<dbReference type="InterPro" id="IPR037682">
    <property type="entry name" value="TonB_C"/>
</dbReference>
<evidence type="ECO:0000256" key="9">
    <source>
        <dbReference type="ARBA" id="ARBA00023136"/>
    </source>
</evidence>
<keyword evidence="10" id="KW-1134">Transmembrane beta strand</keyword>
<reference evidence="13 14" key="1">
    <citation type="submission" date="2019-03" db="EMBL/GenBank/DDBJ databases">
        <title>Genomic Encyclopedia of Archaeal and Bacterial Type Strains, Phase II (KMG-II): from individual species to whole genera.</title>
        <authorList>
            <person name="Goeker M."/>
        </authorList>
    </citation>
    <scope>NUCLEOTIDE SEQUENCE [LARGE SCALE GENOMIC DNA]</scope>
    <source>
        <strain evidence="13 14">DSM 19034</strain>
    </source>
</reference>
<feature type="transmembrane region" description="Helical" evidence="11">
    <location>
        <begin position="6"/>
        <end position="25"/>
    </location>
</feature>
<evidence type="ECO:0000256" key="11">
    <source>
        <dbReference type="SAM" id="Phobius"/>
    </source>
</evidence>
<dbReference type="SUPFAM" id="SSF56935">
    <property type="entry name" value="Porins"/>
    <property type="match status" value="1"/>
</dbReference>
<evidence type="ECO:0000259" key="12">
    <source>
        <dbReference type="PROSITE" id="PS52015"/>
    </source>
</evidence>
<dbReference type="InterPro" id="IPR008756">
    <property type="entry name" value="Peptidase_M56"/>
</dbReference>
<protein>
    <submittedName>
        <fullName evidence="13">TonB family protein</fullName>
    </submittedName>
</protein>
<dbReference type="PROSITE" id="PS52016">
    <property type="entry name" value="TONB_DEPENDENT_REC_3"/>
    <property type="match status" value="1"/>
</dbReference>
<keyword evidence="4" id="KW-1003">Cell membrane</keyword>
<dbReference type="GO" id="GO:0031992">
    <property type="term" value="F:energy transducer activity"/>
    <property type="evidence" value="ECO:0007669"/>
    <property type="project" value="TreeGrafter"/>
</dbReference>
<evidence type="ECO:0000313" key="13">
    <source>
        <dbReference type="EMBL" id="TDO21492.1"/>
    </source>
</evidence>
<evidence type="ECO:0000313" key="14">
    <source>
        <dbReference type="Proteomes" id="UP000295499"/>
    </source>
</evidence>
<comment type="caution">
    <text evidence="13">The sequence shown here is derived from an EMBL/GenBank/DDBJ whole genome shotgun (WGS) entry which is preliminary data.</text>
</comment>
<feature type="transmembrane region" description="Helical" evidence="11">
    <location>
        <begin position="250"/>
        <end position="272"/>
    </location>
</feature>
<keyword evidence="5" id="KW-0997">Cell inner membrane</keyword>
<keyword evidence="8 11" id="KW-1133">Transmembrane helix</keyword>
<evidence type="ECO:0000256" key="3">
    <source>
        <dbReference type="ARBA" id="ARBA00022448"/>
    </source>
</evidence>
<evidence type="ECO:0000256" key="6">
    <source>
        <dbReference type="ARBA" id="ARBA00022692"/>
    </source>
</evidence>